<dbReference type="InterPro" id="IPR002575">
    <property type="entry name" value="Aminoglycoside_PTrfase"/>
</dbReference>
<dbReference type="Gene3D" id="3.90.1200.10">
    <property type="match status" value="1"/>
</dbReference>
<feature type="domain" description="Aminoglycoside phosphotransferase" evidence="1">
    <location>
        <begin position="201"/>
        <end position="400"/>
    </location>
</feature>
<dbReference type="InterPro" id="IPR011009">
    <property type="entry name" value="Kinase-like_dom_sf"/>
</dbReference>
<gene>
    <name evidence="2" type="ORF">EJ05DRAFT_479084</name>
</gene>
<name>A0A6A6VZ98_9PEZI</name>
<keyword evidence="3" id="KW-1185">Reference proteome</keyword>
<dbReference type="PANTHER" id="PTHR21310:SF48">
    <property type="entry name" value="AMINOGLYCOSIDE PHOSPHOTRANSFERASE DOMAIN-CONTAINING PROTEIN"/>
    <property type="match status" value="1"/>
</dbReference>
<dbReference type="OrthoDB" id="4177236at2759"/>
<dbReference type="AlphaFoldDB" id="A0A6A6VZ98"/>
<sequence>MFNSQKSLSLLSRDGPQWNKDLMVELQAALDSNPAVDLLSIFNNQYRDAHLLAQSARLSELGRLNIRTLDELNIKFESDPEVDLSSVFPRSYFRKRGSLVTSKTAEPQHVIAPKKPDFRNKLDDVETASVVSPLSPGVRSLLLGREKCSPGEIRQDDLVDGLKRLIWNSPKLWECSVRGVVLKCNDDTVAKIIDGGQDYTEYSTLQYLAQNAPEIPAPRPYGLIAFGPCRVIFMSLIPGTTLSHAWPRLSFLQKSSIQQQLDNIFARLRTITKPKAQNLGGVCGEGAKELRVNGCGLFPDITTAAQYSELQWSAPNHGSKTYAKFLRSFWDARESSLDREVVFTHGDVRTDNIMVDMKPGIDGTNNVLVTAIIDWEDSGFYPNYYECTALTRTLTPWDENDWYLHLPDSISPLKYRKEWLVDRLWGVHLRTT</sequence>
<dbReference type="GeneID" id="54485649"/>
<proteinExistence type="predicted"/>
<dbReference type="Proteomes" id="UP000799437">
    <property type="component" value="Unassembled WGS sequence"/>
</dbReference>
<dbReference type="RefSeq" id="XP_033597098.1">
    <property type="nucleotide sequence ID" value="XM_033744595.1"/>
</dbReference>
<evidence type="ECO:0000313" key="3">
    <source>
        <dbReference type="Proteomes" id="UP000799437"/>
    </source>
</evidence>
<dbReference type="Pfam" id="PF01636">
    <property type="entry name" value="APH"/>
    <property type="match status" value="1"/>
</dbReference>
<evidence type="ECO:0000259" key="1">
    <source>
        <dbReference type="Pfam" id="PF01636"/>
    </source>
</evidence>
<dbReference type="PANTHER" id="PTHR21310">
    <property type="entry name" value="AMINOGLYCOSIDE PHOSPHOTRANSFERASE-RELATED-RELATED"/>
    <property type="match status" value="1"/>
</dbReference>
<dbReference type="InterPro" id="IPR051678">
    <property type="entry name" value="AGP_Transferase"/>
</dbReference>
<organism evidence="2 3">
    <name type="scientific">Pseudovirgaria hyperparasitica</name>
    <dbReference type="NCBI Taxonomy" id="470096"/>
    <lineage>
        <taxon>Eukaryota</taxon>
        <taxon>Fungi</taxon>
        <taxon>Dikarya</taxon>
        <taxon>Ascomycota</taxon>
        <taxon>Pezizomycotina</taxon>
        <taxon>Dothideomycetes</taxon>
        <taxon>Dothideomycetes incertae sedis</taxon>
        <taxon>Acrospermales</taxon>
        <taxon>Acrospermaceae</taxon>
        <taxon>Pseudovirgaria</taxon>
    </lineage>
</organism>
<protein>
    <submittedName>
        <fullName evidence="2">Phosphotransferase family protein</fullName>
    </submittedName>
</protein>
<dbReference type="EMBL" id="ML996579">
    <property type="protein sequence ID" value="KAF2754647.1"/>
    <property type="molecule type" value="Genomic_DNA"/>
</dbReference>
<reference evidence="2" key="1">
    <citation type="journal article" date="2020" name="Stud. Mycol.">
        <title>101 Dothideomycetes genomes: a test case for predicting lifestyles and emergence of pathogens.</title>
        <authorList>
            <person name="Haridas S."/>
            <person name="Albert R."/>
            <person name="Binder M."/>
            <person name="Bloem J."/>
            <person name="Labutti K."/>
            <person name="Salamov A."/>
            <person name="Andreopoulos B."/>
            <person name="Baker S."/>
            <person name="Barry K."/>
            <person name="Bills G."/>
            <person name="Bluhm B."/>
            <person name="Cannon C."/>
            <person name="Castanera R."/>
            <person name="Culley D."/>
            <person name="Daum C."/>
            <person name="Ezra D."/>
            <person name="Gonzalez J."/>
            <person name="Henrissat B."/>
            <person name="Kuo A."/>
            <person name="Liang C."/>
            <person name="Lipzen A."/>
            <person name="Lutzoni F."/>
            <person name="Magnuson J."/>
            <person name="Mondo S."/>
            <person name="Nolan M."/>
            <person name="Ohm R."/>
            <person name="Pangilinan J."/>
            <person name="Park H.-J."/>
            <person name="Ramirez L."/>
            <person name="Alfaro M."/>
            <person name="Sun H."/>
            <person name="Tritt A."/>
            <person name="Yoshinaga Y."/>
            <person name="Zwiers L.-H."/>
            <person name="Turgeon B."/>
            <person name="Goodwin S."/>
            <person name="Spatafora J."/>
            <person name="Crous P."/>
            <person name="Grigoriev I."/>
        </authorList>
    </citation>
    <scope>NUCLEOTIDE SEQUENCE</scope>
    <source>
        <strain evidence="2">CBS 121739</strain>
    </source>
</reference>
<accession>A0A6A6VZ98</accession>
<evidence type="ECO:0000313" key="2">
    <source>
        <dbReference type="EMBL" id="KAF2754647.1"/>
    </source>
</evidence>
<dbReference type="CDD" id="cd05120">
    <property type="entry name" value="APH_ChoK_like"/>
    <property type="match status" value="1"/>
</dbReference>
<dbReference type="SUPFAM" id="SSF56112">
    <property type="entry name" value="Protein kinase-like (PK-like)"/>
    <property type="match status" value="1"/>
</dbReference>